<proteinExistence type="predicted"/>
<feature type="transmembrane region" description="Helical" evidence="1">
    <location>
        <begin position="30"/>
        <end position="60"/>
    </location>
</feature>
<dbReference type="EMBL" id="QVLX01000011">
    <property type="protein sequence ID" value="RGE84837.1"/>
    <property type="molecule type" value="Genomic_DNA"/>
</dbReference>
<feature type="transmembrane region" description="Helical" evidence="1">
    <location>
        <begin position="6"/>
        <end position="23"/>
    </location>
</feature>
<feature type="transmembrane region" description="Helical" evidence="1">
    <location>
        <begin position="72"/>
        <end position="89"/>
    </location>
</feature>
<evidence type="ECO:0000256" key="1">
    <source>
        <dbReference type="SAM" id="Phobius"/>
    </source>
</evidence>
<dbReference type="RefSeq" id="WP_117493817.1">
    <property type="nucleotide sequence ID" value="NZ_JAQCQW010000012.1"/>
</dbReference>
<sequence>MNSANTLFSYAIWGILISFTYGIQSKRKGIFLVSAFILFILLVMGSRSYLILAILILLLVKADLVKKTVSANWKKIVVLVILMFIFMIYKEIYKYIRAMDFEAVISALENYKTYLSVFTNGETRTTFSLYNFVISEEYRIPFKDSLARILSVLPFVNNALSTSLPIRFSEIAKNSIFGSTYGLGSSFWAESFSMGSYAFLILATCLWISIIKKYHYRITVTNRTAPFWTVFMVYISFYIHRLDWVQMWGALKSIIVWYIVYRIIKMALRRGYV</sequence>
<keyword evidence="1" id="KW-0472">Membrane</keyword>
<organism evidence="2 3">
    <name type="scientific">Sellimonas intestinalis</name>
    <dbReference type="NCBI Taxonomy" id="1653434"/>
    <lineage>
        <taxon>Bacteria</taxon>
        <taxon>Bacillati</taxon>
        <taxon>Bacillota</taxon>
        <taxon>Clostridia</taxon>
        <taxon>Lachnospirales</taxon>
        <taxon>Lachnospiraceae</taxon>
        <taxon>Sellimonas</taxon>
    </lineage>
</organism>
<accession>A0A3E3JZ24</accession>
<gene>
    <name evidence="2" type="ORF">DW016_14235</name>
</gene>
<keyword evidence="3" id="KW-1185">Reference proteome</keyword>
<feature type="transmembrane region" description="Helical" evidence="1">
    <location>
        <begin position="220"/>
        <end position="239"/>
    </location>
</feature>
<keyword evidence="1" id="KW-0812">Transmembrane</keyword>
<evidence type="ECO:0000313" key="3">
    <source>
        <dbReference type="Proteomes" id="UP000261080"/>
    </source>
</evidence>
<dbReference type="AlphaFoldDB" id="A0A3E3JZ24"/>
<comment type="caution">
    <text evidence="2">The sequence shown here is derived from an EMBL/GenBank/DDBJ whole genome shotgun (WGS) entry which is preliminary data.</text>
</comment>
<dbReference type="Proteomes" id="UP000261080">
    <property type="component" value="Unassembled WGS sequence"/>
</dbReference>
<dbReference type="OrthoDB" id="1967228at2"/>
<name>A0A3E3JZ24_9FIRM</name>
<protein>
    <submittedName>
        <fullName evidence="2">O-antigen polysaccharide polymerase Wzy</fullName>
    </submittedName>
</protein>
<feature type="transmembrane region" description="Helical" evidence="1">
    <location>
        <begin position="245"/>
        <end position="264"/>
    </location>
</feature>
<evidence type="ECO:0000313" key="2">
    <source>
        <dbReference type="EMBL" id="RGE84837.1"/>
    </source>
</evidence>
<reference evidence="2 3" key="1">
    <citation type="submission" date="2018-08" db="EMBL/GenBank/DDBJ databases">
        <title>A genome reference for cultivated species of the human gut microbiota.</title>
        <authorList>
            <person name="Zou Y."/>
            <person name="Xue W."/>
            <person name="Luo G."/>
        </authorList>
    </citation>
    <scope>NUCLEOTIDE SEQUENCE [LARGE SCALE GENOMIC DNA]</scope>
    <source>
        <strain evidence="2 3">AF37-2AT</strain>
    </source>
</reference>
<dbReference type="InterPro" id="IPR029468">
    <property type="entry name" value="O-ag_pol_Wzy"/>
</dbReference>
<keyword evidence="1" id="KW-1133">Transmembrane helix</keyword>
<dbReference type="Pfam" id="PF14296">
    <property type="entry name" value="O-ag_pol_Wzy"/>
    <property type="match status" value="1"/>
</dbReference>
<feature type="transmembrane region" description="Helical" evidence="1">
    <location>
        <begin position="186"/>
        <end position="208"/>
    </location>
</feature>